<dbReference type="InterPro" id="IPR001867">
    <property type="entry name" value="OmpR/PhoB-type_DNA-bd"/>
</dbReference>
<dbReference type="Pfam" id="PF00486">
    <property type="entry name" value="Trans_reg_C"/>
    <property type="match status" value="1"/>
</dbReference>
<comment type="caution">
    <text evidence="4">Lacks conserved residue(s) required for the propagation of feature annotation.</text>
</comment>
<dbReference type="PANTHER" id="PTHR48111">
    <property type="entry name" value="REGULATOR OF RPOS"/>
    <property type="match status" value="1"/>
</dbReference>
<sequence>MICAEGAGIRWTTQSAPVTGRSIQPSTGDRAKALSPPFVAYMSSAFANLWRSVEPMSRSLCTAHRPHGVKPRLNRQKIIPLTDAKMRIAILTALAAEAEFLKLHLEAGHHECHLIQSEHELYSTALKCPFDLLILGRKTEDMNLVAMLTRIRINLPTGLPVLVCSDQEVAPDLLYLSTSGAADVLGLPTTPEGLIAQVAAILGRTQPLARSGPEESFGEYRFDQSGQGVFLAGNFIGLTRKQYDFSLLLFRNMSRPVSISHIRQVVWNQKAALVSRTIDSHASMIRSKLNLRPDNGYILSSVYRYGYILEQVGELV</sequence>
<dbReference type="GO" id="GO:0006355">
    <property type="term" value="P:regulation of DNA-templated transcription"/>
    <property type="evidence" value="ECO:0007669"/>
    <property type="project" value="InterPro"/>
</dbReference>
<keyword evidence="2" id="KW-0902">Two-component regulatory system</keyword>
<dbReference type="CDD" id="cd00383">
    <property type="entry name" value="trans_reg_C"/>
    <property type="match status" value="1"/>
</dbReference>
<dbReference type="GO" id="GO:0000976">
    <property type="term" value="F:transcription cis-regulatory region binding"/>
    <property type="evidence" value="ECO:0007669"/>
    <property type="project" value="TreeGrafter"/>
</dbReference>
<keyword evidence="3 5" id="KW-0238">DNA-binding</keyword>
<keyword evidence="1" id="KW-0597">Phosphoprotein</keyword>
<feature type="domain" description="OmpR/PhoB-type" evidence="7">
    <location>
        <begin position="212"/>
        <end position="311"/>
    </location>
</feature>
<dbReference type="InterPro" id="IPR036388">
    <property type="entry name" value="WH-like_DNA-bd_sf"/>
</dbReference>
<protein>
    <submittedName>
        <fullName evidence="8">DNA-binding response regulator, OmpR family, contains REC and winged-helix (WHTH) domain</fullName>
    </submittedName>
</protein>
<dbReference type="GO" id="GO:0032993">
    <property type="term" value="C:protein-DNA complex"/>
    <property type="evidence" value="ECO:0007669"/>
    <property type="project" value="TreeGrafter"/>
</dbReference>
<evidence type="ECO:0000259" key="6">
    <source>
        <dbReference type="PROSITE" id="PS50110"/>
    </source>
</evidence>
<dbReference type="SMART" id="SM00862">
    <property type="entry name" value="Trans_reg_C"/>
    <property type="match status" value="1"/>
</dbReference>
<organism evidence="8 9">
    <name type="scientific">Paraburkholderia phenazinium</name>
    <dbReference type="NCBI Taxonomy" id="60549"/>
    <lineage>
        <taxon>Bacteria</taxon>
        <taxon>Pseudomonadati</taxon>
        <taxon>Pseudomonadota</taxon>
        <taxon>Betaproteobacteria</taxon>
        <taxon>Burkholderiales</taxon>
        <taxon>Burkholderiaceae</taxon>
        <taxon>Paraburkholderia</taxon>
    </lineage>
</organism>
<dbReference type="PROSITE" id="PS50110">
    <property type="entry name" value="RESPONSE_REGULATORY"/>
    <property type="match status" value="1"/>
</dbReference>
<dbReference type="EMBL" id="FNCJ01000018">
    <property type="protein sequence ID" value="SDI17248.1"/>
    <property type="molecule type" value="Genomic_DNA"/>
</dbReference>
<evidence type="ECO:0000256" key="4">
    <source>
        <dbReference type="PROSITE-ProRule" id="PRU00169"/>
    </source>
</evidence>
<dbReference type="Gene3D" id="1.10.10.10">
    <property type="entry name" value="Winged helix-like DNA-binding domain superfamily/Winged helix DNA-binding domain"/>
    <property type="match status" value="1"/>
</dbReference>
<dbReference type="InterPro" id="IPR001789">
    <property type="entry name" value="Sig_transdc_resp-reg_receiver"/>
</dbReference>
<evidence type="ECO:0000256" key="2">
    <source>
        <dbReference type="ARBA" id="ARBA00023012"/>
    </source>
</evidence>
<dbReference type="GO" id="GO:0005829">
    <property type="term" value="C:cytosol"/>
    <property type="evidence" value="ECO:0007669"/>
    <property type="project" value="TreeGrafter"/>
</dbReference>
<dbReference type="GO" id="GO:0000156">
    <property type="term" value="F:phosphorelay response regulator activity"/>
    <property type="evidence" value="ECO:0007669"/>
    <property type="project" value="TreeGrafter"/>
</dbReference>
<evidence type="ECO:0000313" key="8">
    <source>
        <dbReference type="EMBL" id="SDI17248.1"/>
    </source>
</evidence>
<evidence type="ECO:0000256" key="1">
    <source>
        <dbReference type="ARBA" id="ARBA00022553"/>
    </source>
</evidence>
<dbReference type="PROSITE" id="PS51755">
    <property type="entry name" value="OMPR_PHOB"/>
    <property type="match status" value="1"/>
</dbReference>
<feature type="DNA-binding region" description="OmpR/PhoB-type" evidence="5">
    <location>
        <begin position="212"/>
        <end position="311"/>
    </location>
</feature>
<feature type="domain" description="Response regulatory" evidence="6">
    <location>
        <begin position="87"/>
        <end position="202"/>
    </location>
</feature>
<accession>A0A1G8IE02</accession>
<dbReference type="InterPro" id="IPR016032">
    <property type="entry name" value="Sig_transdc_resp-reg_C-effctor"/>
</dbReference>
<dbReference type="PANTHER" id="PTHR48111:SF40">
    <property type="entry name" value="PHOSPHATE REGULON TRANSCRIPTIONAL REGULATORY PROTEIN PHOB"/>
    <property type="match status" value="1"/>
</dbReference>
<evidence type="ECO:0000313" key="9">
    <source>
        <dbReference type="Proteomes" id="UP000199706"/>
    </source>
</evidence>
<dbReference type="SUPFAM" id="SSF52172">
    <property type="entry name" value="CheY-like"/>
    <property type="match status" value="1"/>
</dbReference>
<dbReference type="AlphaFoldDB" id="A0A1G8IE02"/>
<dbReference type="InterPro" id="IPR011006">
    <property type="entry name" value="CheY-like_superfamily"/>
</dbReference>
<name>A0A1G8IE02_9BURK</name>
<dbReference type="Gene3D" id="3.40.50.2300">
    <property type="match status" value="1"/>
</dbReference>
<dbReference type="InterPro" id="IPR039420">
    <property type="entry name" value="WalR-like"/>
</dbReference>
<gene>
    <name evidence="8" type="ORF">SAMN05216466_11869</name>
</gene>
<reference evidence="8 9" key="1">
    <citation type="submission" date="2016-10" db="EMBL/GenBank/DDBJ databases">
        <authorList>
            <person name="de Groot N.N."/>
        </authorList>
    </citation>
    <scope>NUCLEOTIDE SEQUENCE [LARGE SCALE GENOMIC DNA]</scope>
    <source>
        <strain evidence="8 9">LMG 2247</strain>
    </source>
</reference>
<dbReference type="Proteomes" id="UP000199706">
    <property type="component" value="Unassembled WGS sequence"/>
</dbReference>
<evidence type="ECO:0000256" key="5">
    <source>
        <dbReference type="PROSITE-ProRule" id="PRU01091"/>
    </source>
</evidence>
<dbReference type="SUPFAM" id="SSF46894">
    <property type="entry name" value="C-terminal effector domain of the bipartite response regulators"/>
    <property type="match status" value="1"/>
</dbReference>
<evidence type="ECO:0000259" key="7">
    <source>
        <dbReference type="PROSITE" id="PS51755"/>
    </source>
</evidence>
<proteinExistence type="predicted"/>
<evidence type="ECO:0000256" key="3">
    <source>
        <dbReference type="ARBA" id="ARBA00023125"/>
    </source>
</evidence>